<evidence type="ECO:0000256" key="6">
    <source>
        <dbReference type="ARBA" id="ARBA00024871"/>
    </source>
</evidence>
<dbReference type="PANTHER" id="PTHR43176">
    <property type="entry name" value="3-HYDROXYISOBUTYRYL-COA HYDROLASE-RELATED"/>
    <property type="match status" value="1"/>
</dbReference>
<dbReference type="PANTHER" id="PTHR43176:SF3">
    <property type="entry name" value="3-HYDROXYISOBUTYRYL-COA HYDROLASE, MITOCHONDRIAL"/>
    <property type="match status" value="1"/>
</dbReference>
<dbReference type="InterPro" id="IPR032259">
    <property type="entry name" value="HIBYL-CoA-H"/>
</dbReference>
<dbReference type="InterPro" id="IPR045004">
    <property type="entry name" value="ECH_dom"/>
</dbReference>
<evidence type="ECO:0000259" key="8">
    <source>
        <dbReference type="Pfam" id="PF16113"/>
    </source>
</evidence>
<proteinExistence type="inferred from homology"/>
<dbReference type="Gene3D" id="3.90.226.10">
    <property type="entry name" value="2-enoyl-CoA Hydratase, Chain A, domain 1"/>
    <property type="match status" value="1"/>
</dbReference>
<evidence type="ECO:0000256" key="4">
    <source>
        <dbReference type="ARBA" id="ARBA00016714"/>
    </source>
</evidence>
<organism evidence="9 10">
    <name type="scientific">Diabrotica virgifera virgifera</name>
    <name type="common">western corn rootworm</name>
    <dbReference type="NCBI Taxonomy" id="50390"/>
    <lineage>
        <taxon>Eukaryota</taxon>
        <taxon>Metazoa</taxon>
        <taxon>Ecdysozoa</taxon>
        <taxon>Arthropoda</taxon>
        <taxon>Hexapoda</taxon>
        <taxon>Insecta</taxon>
        <taxon>Pterygota</taxon>
        <taxon>Neoptera</taxon>
        <taxon>Endopterygota</taxon>
        <taxon>Coleoptera</taxon>
        <taxon>Polyphaga</taxon>
        <taxon>Cucujiformia</taxon>
        <taxon>Chrysomeloidea</taxon>
        <taxon>Chrysomelidae</taxon>
        <taxon>Galerucinae</taxon>
        <taxon>Diabroticina</taxon>
        <taxon>Diabroticites</taxon>
        <taxon>Diabrotica</taxon>
    </lineage>
</organism>
<comment type="similarity">
    <text evidence="2">Belongs to the enoyl-CoA hydratase/isomerase family.</text>
</comment>
<reference evidence="9" key="1">
    <citation type="submission" date="2025-05" db="UniProtKB">
        <authorList>
            <consortium name="EnsemblMetazoa"/>
        </authorList>
    </citation>
    <scope>IDENTIFICATION</scope>
</reference>
<dbReference type="EC" id="3.1.2.4" evidence="3"/>
<evidence type="ECO:0000256" key="2">
    <source>
        <dbReference type="ARBA" id="ARBA00005254"/>
    </source>
</evidence>
<accession>A0ABM5K1N3</accession>
<evidence type="ECO:0000256" key="5">
    <source>
        <dbReference type="ARBA" id="ARBA00022801"/>
    </source>
</evidence>
<dbReference type="InterPro" id="IPR029045">
    <property type="entry name" value="ClpP/crotonase-like_dom_sf"/>
</dbReference>
<comment type="catalytic activity">
    <reaction evidence="1">
        <text>3-hydroxy-2-methylpropanoyl-CoA + H2O = 3-hydroxy-2-methylpropanoate + CoA + H(+)</text>
        <dbReference type="Rhea" id="RHEA:20888"/>
        <dbReference type="ChEBI" id="CHEBI:11805"/>
        <dbReference type="ChEBI" id="CHEBI:15377"/>
        <dbReference type="ChEBI" id="CHEBI:15378"/>
        <dbReference type="ChEBI" id="CHEBI:57287"/>
        <dbReference type="ChEBI" id="CHEBI:57340"/>
        <dbReference type="EC" id="3.1.2.4"/>
    </reaction>
</comment>
<sequence>MIKQPRSVVKSVKFLLTSISRNVSSQTSEVIVKNVNDKGVLVLNRPKALNALTLSMMETIKPVLKDWESKKSLVLIKGTGEKSFCAGGDIRSVFEARLRGEKNLGHMFKAVYSTSALIGSYKIPYVALIDGIVMGGGVGLSVHGRYRVATERSIFAMPETQIGFFPDVGGSHFLPRLSGKLGWYLGLTGKRLKGSDILKAGIATHICDSKDLPQLEEALLNKCRTDKDIQNTLNKFSKKEIPPFSLEKVIDKIDDYFSASSMENIVAKLENDDTKWAQETLALLRKMSPTSLKVSLKMLELGQHYNLDDCLHMEYNMCLTFLKNNDFFEGVRALLIDKDQKPNWKPNTLEDITTKIVDEYFYDLPKLKMCCLFGFI</sequence>
<dbReference type="Proteomes" id="UP001652700">
    <property type="component" value="Unplaced"/>
</dbReference>
<keyword evidence="10" id="KW-1185">Reference proteome</keyword>
<dbReference type="NCBIfam" id="NF004127">
    <property type="entry name" value="PRK05617.1"/>
    <property type="match status" value="1"/>
</dbReference>
<evidence type="ECO:0000256" key="1">
    <source>
        <dbReference type="ARBA" id="ARBA00001709"/>
    </source>
</evidence>
<feature type="domain" description="Enoyl-CoA hydratase/isomerase" evidence="8">
    <location>
        <begin position="39"/>
        <end position="361"/>
    </location>
</feature>
<evidence type="ECO:0000313" key="9">
    <source>
        <dbReference type="EnsemblMetazoa" id="XP_050504097.1"/>
    </source>
</evidence>
<dbReference type="Pfam" id="PF16113">
    <property type="entry name" value="ECH_2"/>
    <property type="match status" value="1"/>
</dbReference>
<dbReference type="SUPFAM" id="SSF52096">
    <property type="entry name" value="ClpP/crotonase"/>
    <property type="match status" value="1"/>
</dbReference>
<name>A0ABM5K1N3_DIAVI</name>
<dbReference type="EnsemblMetazoa" id="XM_050648140.1">
    <property type="protein sequence ID" value="XP_050504097.1"/>
    <property type="gene ID" value="LOC126882990"/>
</dbReference>
<dbReference type="GeneID" id="126882990"/>
<comment type="function">
    <text evidence="6">Hydrolyzes 3-hydroxyisobutyryl-CoA (HIBYL-CoA), a saline catabolite. Has high activity toward isobutyryl-CoA. Could be an isobutyryl-CoA dehydrogenase that functions in valine catabolism. Also hydrolyzes 3-hydroxypropanoyl-CoA.</text>
</comment>
<evidence type="ECO:0000313" key="10">
    <source>
        <dbReference type="Proteomes" id="UP001652700"/>
    </source>
</evidence>
<evidence type="ECO:0000256" key="7">
    <source>
        <dbReference type="ARBA" id="ARBA00031181"/>
    </source>
</evidence>
<evidence type="ECO:0000256" key="3">
    <source>
        <dbReference type="ARBA" id="ARBA00011915"/>
    </source>
</evidence>
<protein>
    <recommendedName>
        <fullName evidence="4">3-hydroxyisobutyryl-CoA hydrolase, mitochondrial</fullName>
        <ecNumber evidence="3">3.1.2.4</ecNumber>
    </recommendedName>
    <alternativeName>
        <fullName evidence="7">3-hydroxyisobutyryl-coenzyme A hydrolase</fullName>
    </alternativeName>
</protein>
<dbReference type="RefSeq" id="XP_050504097.1">
    <property type="nucleotide sequence ID" value="XM_050648140.1"/>
</dbReference>
<dbReference type="CDD" id="cd06558">
    <property type="entry name" value="crotonase-like"/>
    <property type="match status" value="1"/>
</dbReference>
<keyword evidence="5" id="KW-0378">Hydrolase</keyword>